<accession>A0A4R7VU57</accession>
<dbReference type="Pfam" id="PF00171">
    <property type="entry name" value="Aldedh"/>
    <property type="match status" value="1"/>
</dbReference>
<evidence type="ECO:0000259" key="2">
    <source>
        <dbReference type="Pfam" id="PF00171"/>
    </source>
</evidence>
<dbReference type="PANTHER" id="PTHR43353:SF3">
    <property type="entry name" value="ALDEHYDE DEHYDROGENASE-RELATED"/>
    <property type="match status" value="1"/>
</dbReference>
<feature type="domain" description="Aldehyde dehydrogenase" evidence="2">
    <location>
        <begin position="17"/>
        <end position="460"/>
    </location>
</feature>
<evidence type="ECO:0000256" key="1">
    <source>
        <dbReference type="ARBA" id="ARBA00023002"/>
    </source>
</evidence>
<dbReference type="SUPFAM" id="SSF53720">
    <property type="entry name" value="ALDH-like"/>
    <property type="match status" value="1"/>
</dbReference>
<dbReference type="InterPro" id="IPR016161">
    <property type="entry name" value="Ald_DH/histidinol_DH"/>
</dbReference>
<dbReference type="PANTHER" id="PTHR43353">
    <property type="entry name" value="SUCCINATE-SEMIALDEHYDE DEHYDROGENASE, MITOCHONDRIAL"/>
    <property type="match status" value="1"/>
</dbReference>
<sequence length="530" mass="56036">MSLTGHLLIGAADVAATAGTMKALNPASDQLIEPDFAFGGAAQVDQAATLADAAFDRYSHTSLAERAAFLESIADNLDAVRSDLAARAALETGLPEAQLEGEALRAATQFRQFADVVRRGRFLQLAIDPAQPQRQPRPRMDHRLQKIAIGPVAIFGASNFPIAYSVAGGDTASALAAGAPVILKAHNAHPGASEIQARAIRKAVQAHGLPEGVFSMVRGGGNVIGEALVDHPLIKAVTFTGSEQGGMALYRRAQLRPDPVPVFTEMTSVNPTFILPEAMAARGTEIGDGFIERMLVNVGQACLCPSILIAIRGAGFEELRSAMRKRVSEAPARTMLTPGIHGAYVEGLMAMEGAGAQVIAIGAPADATFAGRAALLEIEGQHFLSDPALAHEVFGPSALLVAVSDAEELLAVARSFRGQLSAAIHLEDADLELARRLLPILERRTGRIVVNAFAHPQEVTYATVHGGPFPATSDSRFTSVGMTSIERFLRPVAYQGFPDVLLPQTLREGNSLNLPRSIDGAFFTAPHPRL</sequence>
<dbReference type="InterPro" id="IPR050740">
    <property type="entry name" value="Aldehyde_DH_Superfamily"/>
</dbReference>
<evidence type="ECO:0000313" key="3">
    <source>
        <dbReference type="EMBL" id="TDV53088.1"/>
    </source>
</evidence>
<dbReference type="InterPro" id="IPR016163">
    <property type="entry name" value="Ald_DH_C"/>
</dbReference>
<dbReference type="Proteomes" id="UP000295804">
    <property type="component" value="Unassembled WGS sequence"/>
</dbReference>
<protein>
    <submittedName>
        <fullName evidence="3">NADP-dependent aldehyde dehydrogenase</fullName>
    </submittedName>
</protein>
<dbReference type="InterPro" id="IPR015590">
    <property type="entry name" value="Aldehyde_DH_dom"/>
</dbReference>
<dbReference type="CDD" id="cd07129">
    <property type="entry name" value="ALDH_KGSADH"/>
    <property type="match status" value="1"/>
</dbReference>
<dbReference type="RefSeq" id="WP_134173770.1">
    <property type="nucleotide sequence ID" value="NZ_SOCQ01000001.1"/>
</dbReference>
<name>A0A4R7VU57_9PSED</name>
<comment type="caution">
    <text evidence="3">The sequence shown here is derived from an EMBL/GenBank/DDBJ whole genome shotgun (WGS) entry which is preliminary data.</text>
</comment>
<gene>
    <name evidence="3" type="ORF">EDF87_101157</name>
</gene>
<dbReference type="Gene3D" id="3.40.309.10">
    <property type="entry name" value="Aldehyde Dehydrogenase, Chain A, domain 2"/>
    <property type="match status" value="1"/>
</dbReference>
<dbReference type="InterPro" id="IPR016162">
    <property type="entry name" value="Ald_DH_N"/>
</dbReference>
<proteinExistence type="predicted"/>
<dbReference type="InterPro" id="IPR044151">
    <property type="entry name" value="ALDH_KGSADH"/>
</dbReference>
<organism evidence="3 4">
    <name type="scientific">Pseudomonas helmanticensis</name>
    <dbReference type="NCBI Taxonomy" id="1471381"/>
    <lineage>
        <taxon>Bacteria</taxon>
        <taxon>Pseudomonadati</taxon>
        <taxon>Pseudomonadota</taxon>
        <taxon>Gammaproteobacteria</taxon>
        <taxon>Pseudomonadales</taxon>
        <taxon>Pseudomonadaceae</taxon>
        <taxon>Pseudomonas</taxon>
    </lineage>
</organism>
<dbReference type="GO" id="GO:0016620">
    <property type="term" value="F:oxidoreductase activity, acting on the aldehyde or oxo group of donors, NAD or NADP as acceptor"/>
    <property type="evidence" value="ECO:0007669"/>
    <property type="project" value="InterPro"/>
</dbReference>
<dbReference type="AlphaFoldDB" id="A0A4R7VU57"/>
<reference evidence="3 4" key="1">
    <citation type="submission" date="2019-03" db="EMBL/GenBank/DDBJ databases">
        <title>Genomic analyses of the natural microbiome of Caenorhabditis elegans.</title>
        <authorList>
            <person name="Samuel B."/>
        </authorList>
    </citation>
    <scope>NUCLEOTIDE SEQUENCE [LARGE SCALE GENOMIC DNA]</scope>
    <source>
        <strain evidence="3 4">BIGb0525</strain>
    </source>
</reference>
<keyword evidence="1" id="KW-0560">Oxidoreductase</keyword>
<evidence type="ECO:0000313" key="4">
    <source>
        <dbReference type="Proteomes" id="UP000295804"/>
    </source>
</evidence>
<dbReference type="EMBL" id="SOCQ01000001">
    <property type="protein sequence ID" value="TDV53088.1"/>
    <property type="molecule type" value="Genomic_DNA"/>
</dbReference>
<dbReference type="Gene3D" id="3.40.605.10">
    <property type="entry name" value="Aldehyde Dehydrogenase, Chain A, domain 1"/>
    <property type="match status" value="1"/>
</dbReference>